<dbReference type="Gene3D" id="3.60.15.10">
    <property type="entry name" value="Ribonuclease Z/Hydroxyacylglutathione hydrolase-like"/>
    <property type="match status" value="1"/>
</dbReference>
<dbReference type="PANTHER" id="PTHR23200">
    <property type="entry name" value="METALLO-BETA-LACTAMASE DOMAIN-CONTAINING PROTEIN 1"/>
    <property type="match status" value="1"/>
</dbReference>
<dbReference type="InterPro" id="IPR039344">
    <property type="entry name" value="MBLAC1"/>
</dbReference>
<dbReference type="CDD" id="cd07711">
    <property type="entry name" value="MBLAC1-like_MBL-fold"/>
    <property type="match status" value="1"/>
</dbReference>
<keyword evidence="8" id="KW-0378">Hydrolase</keyword>
<dbReference type="PANTHER" id="PTHR23200:SF48">
    <property type="entry name" value="METALLO-BETA-LACTAMASE DOMAIN-CONTAINING PROTEIN 1"/>
    <property type="match status" value="1"/>
</dbReference>
<evidence type="ECO:0000256" key="1">
    <source>
        <dbReference type="ARBA" id="ARBA00004514"/>
    </source>
</evidence>
<evidence type="ECO:0000256" key="4">
    <source>
        <dbReference type="ARBA" id="ARBA00032988"/>
    </source>
</evidence>
<dbReference type="InterPro" id="IPR001279">
    <property type="entry name" value="Metallo-B-lactamas"/>
</dbReference>
<comment type="caution">
    <text evidence="8">The sequence shown here is derived from an EMBL/GenBank/DDBJ whole genome shotgun (WGS) entry which is preliminary data.</text>
</comment>
<evidence type="ECO:0000256" key="3">
    <source>
        <dbReference type="ARBA" id="ARBA00014856"/>
    </source>
</evidence>
<feature type="domain" description="Metallo-beta-lactamase" evidence="7">
    <location>
        <begin position="21"/>
        <end position="175"/>
    </location>
</feature>
<evidence type="ECO:0000259" key="7">
    <source>
        <dbReference type="SMART" id="SM00849"/>
    </source>
</evidence>
<evidence type="ECO:0000313" key="9">
    <source>
        <dbReference type="Proteomes" id="UP000228875"/>
    </source>
</evidence>
<dbReference type="SMART" id="SM00849">
    <property type="entry name" value="Lactamase_B"/>
    <property type="match status" value="1"/>
</dbReference>
<protein>
    <recommendedName>
        <fullName evidence="3">Metallo-beta-lactamase domain-containing protein 1</fullName>
    </recommendedName>
    <alternativeName>
        <fullName evidence="4">Endoribonuclease MBLAC1</fullName>
    </alternativeName>
</protein>
<dbReference type="SUPFAM" id="SSF56281">
    <property type="entry name" value="Metallo-hydrolase/oxidoreductase"/>
    <property type="match status" value="1"/>
</dbReference>
<dbReference type="GO" id="GO:0005829">
    <property type="term" value="C:cytosol"/>
    <property type="evidence" value="ECO:0007669"/>
    <property type="project" value="UniProtKB-SubCell"/>
</dbReference>
<organism evidence="8 9">
    <name type="scientific">Candidatus Nealsonbacteria bacterium CG_4_9_14_0_8_um_filter_35_12</name>
    <dbReference type="NCBI Taxonomy" id="1974692"/>
    <lineage>
        <taxon>Bacteria</taxon>
        <taxon>Candidatus Nealsoniibacteriota</taxon>
    </lineage>
</organism>
<proteinExistence type="predicted"/>
<dbReference type="AlphaFoldDB" id="A0A2M8DNJ9"/>
<gene>
    <name evidence="8" type="ORF">CO077_00665</name>
</gene>
<accession>A0A2M8DNJ9</accession>
<dbReference type="EMBL" id="PFTB01000015">
    <property type="protein sequence ID" value="PJB99642.1"/>
    <property type="molecule type" value="Genomic_DNA"/>
</dbReference>
<name>A0A2M8DNJ9_9BACT</name>
<dbReference type="Proteomes" id="UP000228875">
    <property type="component" value="Unassembled WGS sequence"/>
</dbReference>
<sequence length="183" mass="20735">MAEVKVLIEGYASVDSGGHSCSTIALVKDKNLRMIVDPGTLPDQDLIIEKLKEEGLTVNDIDVVFITHSHMDHYRNIGMFPKAKTLDYWGWWEGDVWSEAKDNITEDIKLIKTPGHSSDNVTLLVKTDKGNIAICGDVFWKENFPEDDPYASDKEKLRESRKKVLEIADYIIPGHGKMFKVKK</sequence>
<comment type="subcellular location">
    <subcellularLocation>
        <location evidence="1">Cytoplasm</location>
        <location evidence="1">Cytosol</location>
    </subcellularLocation>
</comment>
<reference evidence="9" key="1">
    <citation type="submission" date="2017-09" db="EMBL/GenBank/DDBJ databases">
        <title>Depth-based differentiation of microbial function through sediment-hosted aquifers and enrichment of novel symbionts in the deep terrestrial subsurface.</title>
        <authorList>
            <person name="Probst A.J."/>
            <person name="Ladd B."/>
            <person name="Jarett J.K."/>
            <person name="Geller-Mcgrath D.E."/>
            <person name="Sieber C.M.K."/>
            <person name="Emerson J.B."/>
            <person name="Anantharaman K."/>
            <person name="Thomas B.C."/>
            <person name="Malmstrom R."/>
            <person name="Stieglmeier M."/>
            <person name="Klingl A."/>
            <person name="Woyke T."/>
            <person name="Ryan C.M."/>
            <person name="Banfield J.F."/>
        </authorList>
    </citation>
    <scope>NUCLEOTIDE SEQUENCE [LARGE SCALE GENOMIC DNA]</scope>
</reference>
<comment type="catalytic activity">
    <reaction evidence="5">
        <text>a ribonucleotidyl-ribonucleotide-RNA + H2O = a 3'-end ribonucleotide-RNA + a 5'-end 5'-phospho-ribonucleoside-RNA + H(+)</text>
        <dbReference type="Rhea" id="RHEA:68096"/>
        <dbReference type="Rhea" id="RHEA-COMP:15179"/>
        <dbReference type="Rhea" id="RHEA-COMP:17355"/>
        <dbReference type="Rhea" id="RHEA-COMP:17428"/>
        <dbReference type="ChEBI" id="CHEBI:15377"/>
        <dbReference type="ChEBI" id="CHEBI:15378"/>
        <dbReference type="ChEBI" id="CHEBI:74896"/>
        <dbReference type="ChEBI" id="CHEBI:138282"/>
        <dbReference type="ChEBI" id="CHEBI:173118"/>
    </reaction>
    <physiologicalReaction direction="left-to-right" evidence="5">
        <dbReference type="Rhea" id="RHEA:68097"/>
    </physiologicalReaction>
</comment>
<comment type="function">
    <text evidence="6">Endoribonuclease that catalyzes the hydrolysis of histone-coding pre-mRNA 3'-end. Involved in histone pre-mRNA processing during the S-phase of the cell cycle, which is required for entering/progressing through S-phase. Cleaves histone pre-mRNA at a major and a minor cleavage site after the 5'-ACCCA-3' and the 5'-ACCCACA-3' sequence, respectively, and located downstream of the stem-loop. May require the presence of the HDE element located at the histone pre-RNA 3'-end to avoid non-specific cleavage.</text>
</comment>
<dbReference type="InterPro" id="IPR036866">
    <property type="entry name" value="RibonucZ/Hydroxyglut_hydro"/>
</dbReference>
<evidence type="ECO:0000256" key="6">
    <source>
        <dbReference type="ARBA" id="ARBA00045869"/>
    </source>
</evidence>
<evidence type="ECO:0000256" key="2">
    <source>
        <dbReference type="ARBA" id="ARBA00011738"/>
    </source>
</evidence>
<dbReference type="Pfam" id="PF00753">
    <property type="entry name" value="Lactamase_B"/>
    <property type="match status" value="1"/>
</dbReference>
<evidence type="ECO:0000313" key="8">
    <source>
        <dbReference type="EMBL" id="PJB99642.1"/>
    </source>
</evidence>
<comment type="subunit">
    <text evidence="2">Homodimer.</text>
</comment>
<dbReference type="GO" id="GO:0016787">
    <property type="term" value="F:hydrolase activity"/>
    <property type="evidence" value="ECO:0007669"/>
    <property type="project" value="UniProtKB-KW"/>
</dbReference>
<evidence type="ECO:0000256" key="5">
    <source>
        <dbReference type="ARBA" id="ARBA00044690"/>
    </source>
</evidence>